<evidence type="ECO:0000313" key="2">
    <source>
        <dbReference type="EMBL" id="MPC55244.1"/>
    </source>
</evidence>
<name>A0A5B7GFC5_PORTR</name>
<dbReference type="AlphaFoldDB" id="A0A5B7GFC5"/>
<evidence type="ECO:0000313" key="3">
    <source>
        <dbReference type="Proteomes" id="UP000324222"/>
    </source>
</evidence>
<proteinExistence type="predicted"/>
<dbReference type="Proteomes" id="UP000324222">
    <property type="component" value="Unassembled WGS sequence"/>
</dbReference>
<feature type="region of interest" description="Disordered" evidence="1">
    <location>
        <begin position="1"/>
        <end position="66"/>
    </location>
</feature>
<evidence type="ECO:0000256" key="1">
    <source>
        <dbReference type="SAM" id="MobiDB-lite"/>
    </source>
</evidence>
<keyword evidence="3" id="KW-1185">Reference proteome</keyword>
<feature type="compositionally biased region" description="Basic and acidic residues" evidence="1">
    <location>
        <begin position="1"/>
        <end position="15"/>
    </location>
</feature>
<comment type="caution">
    <text evidence="2">The sequence shown here is derived from an EMBL/GenBank/DDBJ whole genome shotgun (WGS) entry which is preliminary data.</text>
</comment>
<feature type="compositionally biased region" description="Basic and acidic residues" evidence="1">
    <location>
        <begin position="57"/>
        <end position="66"/>
    </location>
</feature>
<organism evidence="2 3">
    <name type="scientific">Portunus trituberculatus</name>
    <name type="common">Swimming crab</name>
    <name type="synonym">Neptunus trituberculatus</name>
    <dbReference type="NCBI Taxonomy" id="210409"/>
    <lineage>
        <taxon>Eukaryota</taxon>
        <taxon>Metazoa</taxon>
        <taxon>Ecdysozoa</taxon>
        <taxon>Arthropoda</taxon>
        <taxon>Crustacea</taxon>
        <taxon>Multicrustacea</taxon>
        <taxon>Malacostraca</taxon>
        <taxon>Eumalacostraca</taxon>
        <taxon>Eucarida</taxon>
        <taxon>Decapoda</taxon>
        <taxon>Pleocyemata</taxon>
        <taxon>Brachyura</taxon>
        <taxon>Eubrachyura</taxon>
        <taxon>Portunoidea</taxon>
        <taxon>Portunidae</taxon>
        <taxon>Portuninae</taxon>
        <taxon>Portunus</taxon>
    </lineage>
</organism>
<gene>
    <name evidence="2" type="ORF">E2C01_049176</name>
</gene>
<feature type="compositionally biased region" description="Basic and acidic residues" evidence="1">
    <location>
        <begin position="28"/>
        <end position="44"/>
    </location>
</feature>
<sequence length="66" mass="7404">MRTRGANEGEREQKAGKRYRGQKAVKGCSEDKEGSDGSEYRRGEAAVTRGRSSEAVSDERWAIKRK</sequence>
<dbReference type="EMBL" id="VSRR010013005">
    <property type="protein sequence ID" value="MPC55244.1"/>
    <property type="molecule type" value="Genomic_DNA"/>
</dbReference>
<accession>A0A5B7GFC5</accession>
<protein>
    <submittedName>
        <fullName evidence="2">Uncharacterized protein</fullName>
    </submittedName>
</protein>
<reference evidence="2 3" key="1">
    <citation type="submission" date="2019-05" db="EMBL/GenBank/DDBJ databases">
        <title>Another draft genome of Portunus trituberculatus and its Hox gene families provides insights of decapod evolution.</title>
        <authorList>
            <person name="Jeong J.-H."/>
            <person name="Song I."/>
            <person name="Kim S."/>
            <person name="Choi T."/>
            <person name="Kim D."/>
            <person name="Ryu S."/>
            <person name="Kim W."/>
        </authorList>
    </citation>
    <scope>NUCLEOTIDE SEQUENCE [LARGE SCALE GENOMIC DNA]</scope>
    <source>
        <tissue evidence="2">Muscle</tissue>
    </source>
</reference>